<keyword evidence="4" id="KW-0186">Copper</keyword>
<evidence type="ECO:0000256" key="2">
    <source>
        <dbReference type="ARBA" id="ARBA00022729"/>
    </source>
</evidence>
<dbReference type="Pfam" id="PF07731">
    <property type="entry name" value="Cu-oxidase_2"/>
    <property type="match status" value="1"/>
</dbReference>
<dbReference type="OrthoDB" id="9757546at2"/>
<dbReference type="InterPro" id="IPR008972">
    <property type="entry name" value="Cupredoxin"/>
</dbReference>
<dbReference type="SUPFAM" id="SSF49503">
    <property type="entry name" value="Cupredoxins"/>
    <property type="match status" value="3"/>
</dbReference>
<dbReference type="GO" id="GO:0016491">
    <property type="term" value="F:oxidoreductase activity"/>
    <property type="evidence" value="ECO:0007669"/>
    <property type="project" value="UniProtKB-KW"/>
</dbReference>
<keyword evidence="1" id="KW-0479">Metal-binding</keyword>
<dbReference type="InterPro" id="IPR006376">
    <property type="entry name" value="Cu-R_CopA"/>
</dbReference>
<dbReference type="InterPro" id="IPR001117">
    <property type="entry name" value="Cu-oxidase_2nd"/>
</dbReference>
<evidence type="ECO:0000256" key="3">
    <source>
        <dbReference type="ARBA" id="ARBA00023002"/>
    </source>
</evidence>
<keyword evidence="9" id="KW-1185">Reference proteome</keyword>
<dbReference type="RefSeq" id="WP_081128887.1">
    <property type="nucleotide sequence ID" value="NZ_DAHXOC010000042.1"/>
</dbReference>
<comment type="caution">
    <text evidence="8">The sequence shown here is derived from an EMBL/GenBank/DDBJ whole genome shotgun (WGS) entry which is preliminary data.</text>
</comment>
<dbReference type="PANTHER" id="PTHR11709:SF394">
    <property type="entry name" value="FI03373P-RELATED"/>
    <property type="match status" value="1"/>
</dbReference>
<dbReference type="STRING" id="993689.GCA_002077135_02911"/>
<accession>A0A4S3KN38</accession>
<protein>
    <submittedName>
        <fullName evidence="8">Copper resistance protein CopA</fullName>
    </submittedName>
</protein>
<evidence type="ECO:0000313" key="8">
    <source>
        <dbReference type="EMBL" id="THD10365.1"/>
    </source>
</evidence>
<feature type="domain" description="Plastocyanin-like" evidence="7">
    <location>
        <begin position="66"/>
        <end position="174"/>
    </location>
</feature>
<dbReference type="InterPro" id="IPR002355">
    <property type="entry name" value="Cu_oxidase_Cu_BS"/>
</dbReference>
<gene>
    <name evidence="8" type="ORF">B1806_09065</name>
</gene>
<dbReference type="PROSITE" id="PS51318">
    <property type="entry name" value="TAT"/>
    <property type="match status" value="1"/>
</dbReference>
<dbReference type="EMBL" id="MWQO01000029">
    <property type="protein sequence ID" value="THD10365.1"/>
    <property type="molecule type" value="Genomic_DNA"/>
</dbReference>
<evidence type="ECO:0000259" key="6">
    <source>
        <dbReference type="Pfam" id="PF07731"/>
    </source>
</evidence>
<evidence type="ECO:0000313" key="9">
    <source>
        <dbReference type="Proteomes" id="UP000307749"/>
    </source>
</evidence>
<dbReference type="InterPro" id="IPR011707">
    <property type="entry name" value="Cu-oxidase-like_N"/>
</dbReference>
<dbReference type="InterPro" id="IPR006311">
    <property type="entry name" value="TAT_signal"/>
</dbReference>
<feature type="domain" description="Plastocyanin-like" evidence="5">
    <location>
        <begin position="184"/>
        <end position="350"/>
    </location>
</feature>
<evidence type="ECO:0000256" key="1">
    <source>
        <dbReference type="ARBA" id="ARBA00022723"/>
    </source>
</evidence>
<dbReference type="InterPro" id="IPR045087">
    <property type="entry name" value="Cu-oxidase_fam"/>
</dbReference>
<evidence type="ECO:0000256" key="4">
    <source>
        <dbReference type="ARBA" id="ARBA00023008"/>
    </source>
</evidence>
<dbReference type="GO" id="GO:0005507">
    <property type="term" value="F:copper ion binding"/>
    <property type="evidence" value="ECO:0007669"/>
    <property type="project" value="InterPro"/>
</dbReference>
<dbReference type="CDD" id="cd13874">
    <property type="entry name" value="CuRO_2_CopA"/>
    <property type="match status" value="1"/>
</dbReference>
<dbReference type="PROSITE" id="PS00080">
    <property type="entry name" value="MULTICOPPER_OXIDASE2"/>
    <property type="match status" value="1"/>
</dbReference>
<dbReference type="PANTHER" id="PTHR11709">
    <property type="entry name" value="MULTI-COPPER OXIDASE"/>
    <property type="match status" value="1"/>
</dbReference>
<dbReference type="Pfam" id="PF00394">
    <property type="entry name" value="Cu-oxidase"/>
    <property type="match status" value="1"/>
</dbReference>
<reference evidence="8 9" key="1">
    <citation type="submission" date="2017-02" db="EMBL/GenBank/DDBJ databases">
        <title>Whole genome sequencing of Metallibacterium scheffleri DSM 24874 (T).</title>
        <authorList>
            <person name="Kumar S."/>
            <person name="Patil P."/>
            <person name="Patil P.B."/>
        </authorList>
    </citation>
    <scope>NUCLEOTIDE SEQUENCE [LARGE SCALE GENOMIC DNA]</scope>
    <source>
        <strain evidence="8 9">DSM 24874</strain>
    </source>
</reference>
<dbReference type="AlphaFoldDB" id="A0A4S3KN38"/>
<dbReference type="Proteomes" id="UP000307749">
    <property type="component" value="Unassembled WGS sequence"/>
</dbReference>
<dbReference type="Gene3D" id="2.60.40.420">
    <property type="entry name" value="Cupredoxins - blue copper proteins"/>
    <property type="match status" value="3"/>
</dbReference>
<dbReference type="InterPro" id="IPR034279">
    <property type="entry name" value="CuRO_3_CopA"/>
</dbReference>
<feature type="domain" description="Plastocyanin-like" evidence="6">
    <location>
        <begin position="491"/>
        <end position="604"/>
    </location>
</feature>
<organism evidence="8 9">
    <name type="scientific">Metallibacterium scheffleri</name>
    <dbReference type="NCBI Taxonomy" id="993689"/>
    <lineage>
        <taxon>Bacteria</taxon>
        <taxon>Pseudomonadati</taxon>
        <taxon>Pseudomonadota</taxon>
        <taxon>Gammaproteobacteria</taxon>
        <taxon>Lysobacterales</taxon>
        <taxon>Rhodanobacteraceae</taxon>
        <taxon>Metallibacterium</taxon>
    </lineage>
</organism>
<dbReference type="GO" id="GO:0042597">
    <property type="term" value="C:periplasmic space"/>
    <property type="evidence" value="ECO:0007669"/>
    <property type="project" value="InterPro"/>
</dbReference>
<dbReference type="CDD" id="cd13896">
    <property type="entry name" value="CuRO_3_CopA"/>
    <property type="match status" value="1"/>
</dbReference>
<keyword evidence="3" id="KW-0560">Oxidoreductase</keyword>
<dbReference type="InterPro" id="IPR011706">
    <property type="entry name" value="Cu-oxidase_C"/>
</dbReference>
<evidence type="ECO:0000259" key="5">
    <source>
        <dbReference type="Pfam" id="PF00394"/>
    </source>
</evidence>
<keyword evidence="2" id="KW-0732">Signal</keyword>
<proteinExistence type="predicted"/>
<dbReference type="InterPro" id="IPR033138">
    <property type="entry name" value="Cu_oxidase_CS"/>
</dbReference>
<sequence>MSRILVQSKGPAVPDPSRRRFMQGLALGGAALGVGLLPRFALAAPAATAYPAVLSGTEFDLTIGTMAVDFTGHARSAIVVNRQLPAPILRWREGDTVTLRVRNTLPVTSSIHWHGILLPFRMDGVPGLSFPGIAPGETFTYRFPVRQTGTYWYHSHSGFQEQQGLYGPIVVEARDGAGVRADRDYVVMLSDWTDQNPDTILATLKRQSDYYNFGQPTALDFMRDVERIGIRAALARRRMWNRMRMNPTDLSDVSAYTYTYLLNGTAPAGNWTALFKPGERVRLRVINGSAMTYFDLRIPGLKMTVVSSDGQDVEPVTVDELRIGVAETYDVIVEPGDAAYTIFAQSMDRSGYARGTLAPRAGMEAPVPPLDPVPWLGMTDMMGAMGGMAGMAHGAHGGGMQGMKDKNGMAGMSDMAHAGHAAASAQEGAAPFAFPPPWHCRTGPSVDMCVADPRTNLEDPGVGLRDNGRRVLSYADLHTIGGSLDPREPGRTLTLHLTGNMQRYVWGFDGVKFSDARPIVFRYGERLRITLINDTMMTHPIHLHGMWSEVEAPDGGFQVRKHTVSVQPAQQISYLVSADAPGRWAYHCHLLYHMEAGMFREVIVA</sequence>
<evidence type="ECO:0000259" key="7">
    <source>
        <dbReference type="Pfam" id="PF07732"/>
    </source>
</evidence>
<dbReference type="InterPro" id="IPR034282">
    <property type="entry name" value="CuRO_2_CopA"/>
</dbReference>
<name>A0A4S3KN38_9GAMM</name>
<dbReference type="NCBIfam" id="TIGR01409">
    <property type="entry name" value="TAT_signal_seq"/>
    <property type="match status" value="1"/>
</dbReference>
<dbReference type="Pfam" id="PF07732">
    <property type="entry name" value="Cu-oxidase_3"/>
    <property type="match status" value="1"/>
</dbReference>
<dbReference type="PROSITE" id="PS00079">
    <property type="entry name" value="MULTICOPPER_OXIDASE1"/>
    <property type="match status" value="2"/>
</dbReference>
<dbReference type="NCBIfam" id="TIGR01480">
    <property type="entry name" value="copper_res_A"/>
    <property type="match status" value="1"/>
</dbReference>
<dbReference type="InterPro" id="IPR019546">
    <property type="entry name" value="TAT_signal_bac_arc"/>
</dbReference>